<reference evidence="2 3" key="1">
    <citation type="submission" date="2014-03" db="EMBL/GenBank/DDBJ databases">
        <title>complete genome sequence of Flavobacteriaceae bacterium JBKA-6.</title>
        <authorList>
            <person name="Takano T."/>
            <person name="Nakamura Y."/>
            <person name="Takuma S."/>
            <person name="Yasuike M."/>
            <person name="Matsuyama T."/>
            <person name="Sakai T."/>
            <person name="Fujiwara A."/>
            <person name="Kimoto K."/>
            <person name="Fukuda Y."/>
            <person name="Kondo H."/>
            <person name="Hirono I."/>
            <person name="Nakayasu C."/>
        </authorList>
    </citation>
    <scope>NUCLEOTIDE SEQUENCE [LARGE SCALE GENOMIC DNA]</scope>
    <source>
        <strain evidence="2 3">JBKA-6</strain>
    </source>
</reference>
<feature type="transmembrane region" description="Helical" evidence="1">
    <location>
        <begin position="25"/>
        <end position="47"/>
    </location>
</feature>
<evidence type="ECO:0000313" key="3">
    <source>
        <dbReference type="Proteomes" id="UP000243197"/>
    </source>
</evidence>
<protein>
    <submittedName>
        <fullName evidence="2">Uncharacterized protein</fullName>
    </submittedName>
</protein>
<proteinExistence type="predicted"/>
<dbReference type="EMBL" id="AP014564">
    <property type="protein sequence ID" value="BAV94159.1"/>
    <property type="molecule type" value="Genomic_DNA"/>
</dbReference>
<keyword evidence="1" id="KW-1133">Transmembrane helix</keyword>
<accession>A0A1J1DWB7</accession>
<organism evidence="2 3">
    <name type="scientific">Ichthyobacterium seriolicida</name>
    <dbReference type="NCBI Taxonomy" id="242600"/>
    <lineage>
        <taxon>Bacteria</taxon>
        <taxon>Pseudomonadati</taxon>
        <taxon>Bacteroidota</taxon>
        <taxon>Flavobacteriia</taxon>
        <taxon>Flavobacteriales</taxon>
        <taxon>Ichthyobacteriaceae</taxon>
        <taxon>Ichthyobacterium</taxon>
    </lineage>
</organism>
<dbReference type="Proteomes" id="UP000243197">
    <property type="component" value="Chromosome"/>
</dbReference>
<gene>
    <name evidence="2" type="ORF">JBKA6_0146</name>
</gene>
<dbReference type="AlphaFoldDB" id="A0A1J1DWB7"/>
<keyword evidence="3" id="KW-1185">Reference proteome</keyword>
<name>A0A1J1DWB7_9FLAO</name>
<evidence type="ECO:0000256" key="1">
    <source>
        <dbReference type="SAM" id="Phobius"/>
    </source>
</evidence>
<dbReference type="KEGG" id="ise:JBKA6_0146"/>
<keyword evidence="1" id="KW-0812">Transmembrane</keyword>
<keyword evidence="1" id="KW-0472">Membrane</keyword>
<evidence type="ECO:0000313" key="2">
    <source>
        <dbReference type="EMBL" id="BAV94159.1"/>
    </source>
</evidence>
<sequence length="52" mass="5815">MSSDEIITFVNGDKSSAMESKMVGMGIYIFYILSVIAISSMFLTVLYRKVVK</sequence>